<evidence type="ECO:0000313" key="1">
    <source>
        <dbReference type="EMBL" id="EQD70871.1"/>
    </source>
</evidence>
<reference evidence="1" key="2">
    <citation type="journal article" date="2014" name="ISME J.">
        <title>Microbial stratification in low pH oxic and suboxic macroscopic growths along an acid mine drainage.</title>
        <authorList>
            <person name="Mendez-Garcia C."/>
            <person name="Mesa V."/>
            <person name="Sprenger R.R."/>
            <person name="Richter M."/>
            <person name="Diez M.S."/>
            <person name="Solano J."/>
            <person name="Bargiela R."/>
            <person name="Golyshina O.V."/>
            <person name="Manteca A."/>
            <person name="Ramos J.L."/>
            <person name="Gallego J.R."/>
            <person name="Llorente I."/>
            <person name="Martins Dos Santos V.A."/>
            <person name="Jensen O.N."/>
            <person name="Pelaez A.I."/>
            <person name="Sanchez J."/>
            <person name="Ferrer M."/>
        </authorList>
    </citation>
    <scope>NUCLEOTIDE SEQUENCE</scope>
</reference>
<feature type="non-terminal residue" evidence="1">
    <location>
        <position position="54"/>
    </location>
</feature>
<accession>T1BD96</accession>
<dbReference type="AlphaFoldDB" id="T1BD96"/>
<comment type="caution">
    <text evidence="1">The sequence shown here is derived from an EMBL/GenBank/DDBJ whole genome shotgun (WGS) entry which is preliminary data.</text>
</comment>
<organism evidence="1">
    <name type="scientific">mine drainage metagenome</name>
    <dbReference type="NCBI Taxonomy" id="410659"/>
    <lineage>
        <taxon>unclassified sequences</taxon>
        <taxon>metagenomes</taxon>
        <taxon>ecological metagenomes</taxon>
    </lineage>
</organism>
<name>T1BD96_9ZZZZ</name>
<sequence>MARALQTLVLAREGILDPTFSSIEEYLGHNTQGYYAVLGAVGQSEWHPEHDALP</sequence>
<dbReference type="EMBL" id="AUZX01004423">
    <property type="protein sequence ID" value="EQD70871.1"/>
    <property type="molecule type" value="Genomic_DNA"/>
</dbReference>
<proteinExistence type="predicted"/>
<protein>
    <submittedName>
        <fullName evidence="1">Filamentation induced by cAMP protein Fic</fullName>
    </submittedName>
</protein>
<reference evidence="1" key="1">
    <citation type="submission" date="2013-08" db="EMBL/GenBank/DDBJ databases">
        <authorList>
            <person name="Mendez C."/>
            <person name="Richter M."/>
            <person name="Ferrer M."/>
            <person name="Sanchez J."/>
        </authorList>
    </citation>
    <scope>NUCLEOTIDE SEQUENCE</scope>
</reference>
<gene>
    <name evidence="1" type="ORF">B1A_06086</name>
</gene>